<comment type="caution">
    <text evidence="1">The sequence shown here is derived from an EMBL/GenBank/DDBJ whole genome shotgun (WGS) entry which is preliminary data.</text>
</comment>
<dbReference type="GeneID" id="63855823"/>
<dbReference type="EMBL" id="ML976615">
    <property type="protein sequence ID" value="KAF1847626.1"/>
    <property type="molecule type" value="Genomic_DNA"/>
</dbReference>
<evidence type="ECO:0000313" key="1">
    <source>
        <dbReference type="EMBL" id="KAF1847626.1"/>
    </source>
</evidence>
<accession>A0A9P4L9U3</accession>
<evidence type="ECO:0000313" key="2">
    <source>
        <dbReference type="Proteomes" id="UP000800039"/>
    </source>
</evidence>
<protein>
    <submittedName>
        <fullName evidence="1">Uncharacterized protein</fullName>
    </submittedName>
</protein>
<keyword evidence="2" id="KW-1185">Reference proteome</keyword>
<dbReference type="RefSeq" id="XP_040790189.1">
    <property type="nucleotide sequence ID" value="XM_040938567.1"/>
</dbReference>
<reference evidence="1" key="1">
    <citation type="submission" date="2020-01" db="EMBL/GenBank/DDBJ databases">
        <authorList>
            <consortium name="DOE Joint Genome Institute"/>
            <person name="Haridas S."/>
            <person name="Albert R."/>
            <person name="Binder M."/>
            <person name="Bloem J."/>
            <person name="Labutti K."/>
            <person name="Salamov A."/>
            <person name="Andreopoulos B."/>
            <person name="Baker S.E."/>
            <person name="Barry K."/>
            <person name="Bills G."/>
            <person name="Bluhm B.H."/>
            <person name="Cannon C."/>
            <person name="Castanera R."/>
            <person name="Culley D.E."/>
            <person name="Daum C."/>
            <person name="Ezra D."/>
            <person name="Gonzalez J.B."/>
            <person name="Henrissat B."/>
            <person name="Kuo A."/>
            <person name="Liang C."/>
            <person name="Lipzen A."/>
            <person name="Lutzoni F."/>
            <person name="Magnuson J."/>
            <person name="Mondo S."/>
            <person name="Nolan M."/>
            <person name="Ohm R."/>
            <person name="Pangilinan J."/>
            <person name="Park H.-J."/>
            <person name="Ramirez L."/>
            <person name="Alfaro M."/>
            <person name="Sun H."/>
            <person name="Tritt A."/>
            <person name="Yoshinaga Y."/>
            <person name="Zwiers L.-H."/>
            <person name="Turgeon B.G."/>
            <person name="Goodwin S.B."/>
            <person name="Spatafora J.W."/>
            <person name="Crous P.W."/>
            <person name="Grigoriev I.V."/>
        </authorList>
    </citation>
    <scope>NUCLEOTIDE SEQUENCE</scope>
    <source>
        <strain evidence="1">CBS 394.84</strain>
    </source>
</reference>
<proteinExistence type="predicted"/>
<dbReference type="Proteomes" id="UP000800039">
    <property type="component" value="Unassembled WGS sequence"/>
</dbReference>
<name>A0A9P4L9U3_9PLEO</name>
<dbReference type="OrthoDB" id="3799742at2759"/>
<sequence length="113" mass="12908">MSSTEDESAGHASPEEEMAERIINMKDACLRQAKVVTGLQGRTLAITLRKTTEGEWYAALKDTGANKYLKLWMNRNKTFPTQIEALQAYFVFVKKMKTDCRLFPMSPRTNKTK</sequence>
<organism evidence="1 2">
    <name type="scientific">Cucurbitaria berberidis CBS 394.84</name>
    <dbReference type="NCBI Taxonomy" id="1168544"/>
    <lineage>
        <taxon>Eukaryota</taxon>
        <taxon>Fungi</taxon>
        <taxon>Dikarya</taxon>
        <taxon>Ascomycota</taxon>
        <taxon>Pezizomycotina</taxon>
        <taxon>Dothideomycetes</taxon>
        <taxon>Pleosporomycetidae</taxon>
        <taxon>Pleosporales</taxon>
        <taxon>Pleosporineae</taxon>
        <taxon>Cucurbitariaceae</taxon>
        <taxon>Cucurbitaria</taxon>
    </lineage>
</organism>
<dbReference type="AlphaFoldDB" id="A0A9P4L9U3"/>
<gene>
    <name evidence="1" type="ORF">K460DRAFT_62099</name>
</gene>